<sequence length="456" mass="48457">MKTLVLALLPALAIATVTFERRWHWFREDIGRSVALMADGGYLVSGETWVDSTLYGIVLARTDSLGDTNSVRHLLGVAHGSGYVCALTGGDIVAAGIRNGSRFFAQGFDPSGDSIWTYDSPHRGLPFALMATSDGGCLIAGRDSMQDMGLVRLDSAGSEKWVRSYDEPRVQGSTTNGVAQTRDSGFILCGDATDYMGSYVRLVRTSSTGDTLWTRLYSGPVGPSLEAVCETPDRGFLAVGNEFDTLQSLDAAFLLRTDSNGTIIWTRNIPFPGAGTHATALRTTSDGGYILAGAVDWGDSSRAWLARLDAGADTVWTKVLPGIGREKAEDVWQTPDGGYVIAGTSDSAGGSVLLVKTDSTGHVDYGVAEDNQAVGRRMGLSITPNPTRGAVSVSWSLPANSAADVSVYDITGTHVYSASEIRASSFRLGLRSLPSGVYLLRLESGRSSATRKLVIE</sequence>
<reference evidence="2" key="1">
    <citation type="submission" date="2019-03" db="EMBL/GenBank/DDBJ databases">
        <title>Lake Tanganyika Metagenome-Assembled Genomes (MAGs).</title>
        <authorList>
            <person name="Tran P."/>
        </authorList>
    </citation>
    <scope>NUCLEOTIDE SEQUENCE</scope>
    <source>
        <strain evidence="2">K_DeepCast_150m_m2_040</strain>
    </source>
</reference>
<dbReference type="Proteomes" id="UP000779900">
    <property type="component" value="Unassembled WGS sequence"/>
</dbReference>
<proteinExistence type="predicted"/>
<evidence type="ECO:0000313" key="3">
    <source>
        <dbReference type="Proteomes" id="UP000779900"/>
    </source>
</evidence>
<organism evidence="2 3">
    <name type="scientific">candidate division WOR-3 bacterium</name>
    <dbReference type="NCBI Taxonomy" id="2052148"/>
    <lineage>
        <taxon>Bacteria</taxon>
        <taxon>Bacteria division WOR-3</taxon>
    </lineage>
</organism>
<protein>
    <submittedName>
        <fullName evidence="2">T9SS type A sorting domain-containing protein</fullName>
    </submittedName>
</protein>
<dbReference type="AlphaFoldDB" id="A0A937XF57"/>
<name>A0A937XF57_UNCW3</name>
<dbReference type="InterPro" id="IPR011047">
    <property type="entry name" value="Quinoprotein_ADH-like_sf"/>
</dbReference>
<feature type="domain" description="Secretion system C-terminal sorting" evidence="1">
    <location>
        <begin position="384"/>
        <end position="455"/>
    </location>
</feature>
<evidence type="ECO:0000313" key="2">
    <source>
        <dbReference type="EMBL" id="MBM3330473.1"/>
    </source>
</evidence>
<dbReference type="PANTHER" id="PTHR42754:SF1">
    <property type="entry name" value="LIPOPROTEIN"/>
    <property type="match status" value="1"/>
</dbReference>
<dbReference type="NCBIfam" id="TIGR04183">
    <property type="entry name" value="Por_Secre_tail"/>
    <property type="match status" value="1"/>
</dbReference>
<comment type="caution">
    <text evidence="2">The sequence shown here is derived from an EMBL/GenBank/DDBJ whole genome shotgun (WGS) entry which is preliminary data.</text>
</comment>
<evidence type="ECO:0000259" key="1">
    <source>
        <dbReference type="Pfam" id="PF18962"/>
    </source>
</evidence>
<gene>
    <name evidence="2" type="ORF">FJY68_01320</name>
</gene>
<dbReference type="PANTHER" id="PTHR42754">
    <property type="entry name" value="ENDOGLUCANASE"/>
    <property type="match status" value="1"/>
</dbReference>
<dbReference type="Pfam" id="PF18962">
    <property type="entry name" value="Por_Secre_tail"/>
    <property type="match status" value="1"/>
</dbReference>
<dbReference type="EMBL" id="VGIR01000004">
    <property type="protein sequence ID" value="MBM3330473.1"/>
    <property type="molecule type" value="Genomic_DNA"/>
</dbReference>
<dbReference type="InterPro" id="IPR026444">
    <property type="entry name" value="Secre_tail"/>
</dbReference>
<accession>A0A937XF57</accession>
<dbReference type="SUPFAM" id="SSF50998">
    <property type="entry name" value="Quinoprotein alcohol dehydrogenase-like"/>
    <property type="match status" value="1"/>
</dbReference>